<evidence type="ECO:0000313" key="12">
    <source>
        <dbReference type="Proteomes" id="UP000005589"/>
    </source>
</evidence>
<evidence type="ECO:0000313" key="11">
    <source>
        <dbReference type="EMBL" id="EGJ36098.1"/>
    </source>
</evidence>
<dbReference type="InterPro" id="IPR053924">
    <property type="entry name" value="RecX_HTH_2nd"/>
</dbReference>
<dbReference type="HAMAP" id="MF_01114">
    <property type="entry name" value="RecX"/>
    <property type="match status" value="1"/>
</dbReference>
<reference evidence="11 12" key="1">
    <citation type="submission" date="2011-03" db="EMBL/GenBank/DDBJ databases">
        <authorList>
            <person name="Muzny D."/>
            <person name="Qin X."/>
            <person name="Deng J."/>
            <person name="Jiang H."/>
            <person name="Liu Y."/>
            <person name="Qu J."/>
            <person name="Song X.-Z."/>
            <person name="Zhang L."/>
            <person name="Thornton R."/>
            <person name="Coyle M."/>
            <person name="Francisco L."/>
            <person name="Jackson L."/>
            <person name="Javaid M."/>
            <person name="Korchina V."/>
            <person name="Kovar C."/>
            <person name="Mata R."/>
            <person name="Mathew T."/>
            <person name="Ngo R."/>
            <person name="Nguyen L."/>
            <person name="Nguyen N."/>
            <person name="Okwuonu G."/>
            <person name="Ongeri F."/>
            <person name="Pham C."/>
            <person name="Simmons D."/>
            <person name="Wilczek-Boney K."/>
            <person name="Hale W."/>
            <person name="Jakkamsetti A."/>
            <person name="Pham P."/>
            <person name="Ruth R."/>
            <person name="San Lucas F."/>
            <person name="Warren J."/>
            <person name="Zhang J."/>
            <person name="Zhao Z."/>
            <person name="Zhou C."/>
            <person name="Zhu D."/>
            <person name="Lee S."/>
            <person name="Bess C."/>
            <person name="Blankenburg K."/>
            <person name="Forbes L."/>
            <person name="Fu Q."/>
            <person name="Gubbala S."/>
            <person name="Hirani K."/>
            <person name="Jayaseelan J.C."/>
            <person name="Lara F."/>
            <person name="Munidasa M."/>
            <person name="Palculict T."/>
            <person name="Patil S."/>
            <person name="Pu L.-L."/>
            <person name="Saada N."/>
            <person name="Tang L."/>
            <person name="Weissenberger G."/>
            <person name="Zhu Y."/>
            <person name="Hemphill L."/>
            <person name="Shang Y."/>
            <person name="Youmans B."/>
            <person name="Ayvaz T."/>
            <person name="Ross M."/>
            <person name="Santibanez J."/>
            <person name="Aqrawi P."/>
            <person name="Gross S."/>
            <person name="Joshi V."/>
            <person name="Fowler G."/>
            <person name="Nazareth L."/>
            <person name="Reid J."/>
            <person name="Worley K."/>
            <person name="Petrosino J."/>
            <person name="Highlander S."/>
            <person name="Gibbs R."/>
        </authorList>
    </citation>
    <scope>NUCLEOTIDE SEQUENCE [LARGE SCALE GENOMIC DNA]</scope>
    <source>
        <strain evidence="11 12">SK355</strain>
    </source>
</reference>
<keyword evidence="5 6" id="KW-0963">Cytoplasm</keyword>
<evidence type="ECO:0000256" key="6">
    <source>
        <dbReference type="HAMAP-Rule" id="MF_01114"/>
    </source>
</evidence>
<name>F3UU06_STRSA</name>
<evidence type="ECO:0000259" key="10">
    <source>
        <dbReference type="Pfam" id="PF21982"/>
    </source>
</evidence>
<dbReference type="InterPro" id="IPR003783">
    <property type="entry name" value="Regulatory_RecX"/>
</dbReference>
<feature type="domain" description="RecX second three-helical" evidence="8">
    <location>
        <begin position="115"/>
        <end position="154"/>
    </location>
</feature>
<dbReference type="GO" id="GO:0005737">
    <property type="term" value="C:cytoplasm"/>
    <property type="evidence" value="ECO:0007669"/>
    <property type="project" value="UniProtKB-SubCell"/>
</dbReference>
<dbReference type="InterPro" id="IPR053926">
    <property type="entry name" value="RecX_HTH_1st"/>
</dbReference>
<comment type="subcellular location">
    <subcellularLocation>
        <location evidence="2 6">Cytoplasm</location>
    </subcellularLocation>
</comment>
<dbReference type="InterPro" id="IPR053925">
    <property type="entry name" value="RecX_HTH_3rd"/>
</dbReference>
<evidence type="ECO:0000256" key="4">
    <source>
        <dbReference type="ARBA" id="ARBA00018111"/>
    </source>
</evidence>
<evidence type="ECO:0000256" key="3">
    <source>
        <dbReference type="ARBA" id="ARBA00009695"/>
    </source>
</evidence>
<dbReference type="eggNOG" id="COG2137">
    <property type="taxonomic scope" value="Bacteria"/>
</dbReference>
<comment type="similarity">
    <text evidence="3 6">Belongs to the RecX family.</text>
</comment>
<organism evidence="11 12">
    <name type="scientific">Streptococcus sanguinis SK355</name>
    <dbReference type="NCBI Taxonomy" id="888816"/>
    <lineage>
        <taxon>Bacteria</taxon>
        <taxon>Bacillati</taxon>
        <taxon>Bacillota</taxon>
        <taxon>Bacilli</taxon>
        <taxon>Lactobacillales</taxon>
        <taxon>Streptococcaceae</taxon>
        <taxon>Streptococcus</taxon>
    </lineage>
</organism>
<evidence type="ECO:0000256" key="1">
    <source>
        <dbReference type="ARBA" id="ARBA00003529"/>
    </source>
</evidence>
<evidence type="ECO:0000259" key="9">
    <source>
        <dbReference type="Pfam" id="PF21981"/>
    </source>
</evidence>
<accession>F3UU06</accession>
<feature type="coiled-coil region" evidence="7">
    <location>
        <begin position="200"/>
        <end position="230"/>
    </location>
</feature>
<keyword evidence="7" id="KW-0175">Coiled coil</keyword>
<dbReference type="EMBL" id="AFFN01000032">
    <property type="protein sequence ID" value="EGJ36098.1"/>
    <property type="molecule type" value="Genomic_DNA"/>
</dbReference>
<dbReference type="InterPro" id="IPR036388">
    <property type="entry name" value="WH-like_DNA-bd_sf"/>
</dbReference>
<dbReference type="HOGENOM" id="CLU_066607_4_0_9"/>
<comment type="function">
    <text evidence="1 6">Modulates RecA activity.</text>
</comment>
<dbReference type="AlphaFoldDB" id="F3UU06"/>
<evidence type="ECO:0000256" key="2">
    <source>
        <dbReference type="ARBA" id="ARBA00004496"/>
    </source>
</evidence>
<evidence type="ECO:0000256" key="5">
    <source>
        <dbReference type="ARBA" id="ARBA00022490"/>
    </source>
</evidence>
<dbReference type="NCBIfam" id="NF010733">
    <property type="entry name" value="PRK14135.1"/>
    <property type="match status" value="1"/>
</dbReference>
<dbReference type="Pfam" id="PF21981">
    <property type="entry name" value="RecX_HTH3"/>
    <property type="match status" value="1"/>
</dbReference>
<protein>
    <recommendedName>
        <fullName evidence="4 6">Regulatory protein RecX</fullName>
    </recommendedName>
</protein>
<dbReference type="GO" id="GO:0006282">
    <property type="term" value="P:regulation of DNA repair"/>
    <property type="evidence" value="ECO:0007669"/>
    <property type="project" value="UniProtKB-UniRule"/>
</dbReference>
<dbReference type="PANTHER" id="PTHR33602:SF1">
    <property type="entry name" value="REGULATORY PROTEIN RECX FAMILY PROTEIN"/>
    <property type="match status" value="1"/>
</dbReference>
<comment type="caution">
    <text evidence="11">The sequence shown here is derived from an EMBL/GenBank/DDBJ whole genome shotgun (WGS) entry which is preliminary data.</text>
</comment>
<gene>
    <name evidence="6 11" type="primary">recX</name>
    <name evidence="11" type="ORF">HMPREF9389_2314</name>
</gene>
<dbReference type="STRING" id="888816.HMPREF9389_2314"/>
<dbReference type="Pfam" id="PF02631">
    <property type="entry name" value="RecX_HTH2"/>
    <property type="match status" value="1"/>
</dbReference>
<dbReference type="PANTHER" id="PTHR33602">
    <property type="entry name" value="REGULATORY PROTEIN RECX FAMILY PROTEIN"/>
    <property type="match status" value="1"/>
</dbReference>
<evidence type="ECO:0000259" key="8">
    <source>
        <dbReference type="Pfam" id="PF02631"/>
    </source>
</evidence>
<dbReference type="Gene3D" id="1.10.10.10">
    <property type="entry name" value="Winged helix-like DNA-binding domain superfamily/Winged helix DNA-binding domain"/>
    <property type="match status" value="4"/>
</dbReference>
<sequence>MAKRKDFTKIPYENHKNRKEKRLYLLELDDSEKLYITEDTIVRFMLSKGMEITEQELSEIQDYAQFSYGKNLALYHLSFKQRTAKEVKDYLTQHDIQPEIISQVLDNLKKDNWINDRKYANSFIQSNLLTGDKGAFVLKQKLSQKGISSTIIEEELSQFDFTELTDKVAEKLLKKHQGKLPSKALQDKILQSMINKGFSYSQAKTAYQHLEIEEDQENQQELLYKELDKQYRKYSKKYDGYDLKQRLTHALARKGYDFSDIASALREYL</sequence>
<proteinExistence type="inferred from homology"/>
<evidence type="ECO:0000256" key="7">
    <source>
        <dbReference type="SAM" id="Coils"/>
    </source>
</evidence>
<feature type="domain" description="RecX first three-helical" evidence="10">
    <location>
        <begin position="70"/>
        <end position="107"/>
    </location>
</feature>
<dbReference type="Pfam" id="PF21982">
    <property type="entry name" value="RecX_HTH1"/>
    <property type="match status" value="1"/>
</dbReference>
<dbReference type="PATRIC" id="fig|888816.3.peg.2258"/>
<dbReference type="Proteomes" id="UP000005589">
    <property type="component" value="Unassembled WGS sequence"/>
</dbReference>
<feature type="domain" description="RecX third three-helical" evidence="9">
    <location>
        <begin position="218"/>
        <end position="265"/>
    </location>
</feature>